<feature type="transmembrane region" description="Helical" evidence="5">
    <location>
        <begin position="93"/>
        <end position="112"/>
    </location>
</feature>
<dbReference type="OMA" id="RFMQWSS"/>
<evidence type="ECO:0000256" key="3">
    <source>
        <dbReference type="ARBA" id="ARBA00022989"/>
    </source>
</evidence>
<gene>
    <name evidence="7" type="ORF">B5807_02045</name>
</gene>
<feature type="transmembrane region" description="Helical" evidence="5">
    <location>
        <begin position="140"/>
        <end position="160"/>
    </location>
</feature>
<feature type="transmembrane region" description="Helical" evidence="5">
    <location>
        <begin position="65"/>
        <end position="86"/>
    </location>
</feature>
<dbReference type="InParanoid" id="A0A1Y2MAG6"/>
<dbReference type="AlphaFoldDB" id="A0A1Y2MAG6"/>
<sequence>MAFGRRNNAHVAPTTDYGAPAVRSNRLHRPLLALNHALHLASSLIVLGISAYFIHDYENTTHLRYWVAIASVSTFFYLPTLVLPAVKRYKGYLAPLAWVLSYLWLTGFIFAVQDYEYNGGCAVNSPRFVNKCSLKRTVEAFTFLAFFTNVVGTLLEARLWDVQRFKHTRVAPADDREKHHGAGGAAPGVDAPVAHQTV</sequence>
<feature type="transmembrane region" description="Helical" evidence="5">
    <location>
        <begin position="31"/>
        <end position="53"/>
    </location>
</feature>
<dbReference type="Proteomes" id="UP000193240">
    <property type="component" value="Unassembled WGS sequence"/>
</dbReference>
<dbReference type="PANTHER" id="PTHR39608:SF2">
    <property type="entry name" value="MARVEL DOMAIN-CONTAINING PROTEIN"/>
    <property type="match status" value="1"/>
</dbReference>
<evidence type="ECO:0000256" key="5">
    <source>
        <dbReference type="SAM" id="Phobius"/>
    </source>
</evidence>
<evidence type="ECO:0000313" key="8">
    <source>
        <dbReference type="Proteomes" id="UP000193240"/>
    </source>
</evidence>
<keyword evidence="8" id="KW-1185">Reference proteome</keyword>
<reference evidence="7 8" key="1">
    <citation type="journal article" date="2017" name="Genome Announc.">
        <title>Genome sequence of the saprophytic ascomycete Epicoccum nigrum ICMP 19927 strain isolated from New Zealand.</title>
        <authorList>
            <person name="Fokin M."/>
            <person name="Fleetwood D."/>
            <person name="Weir B.S."/>
            <person name="Villas-Boas S.G."/>
        </authorList>
    </citation>
    <scope>NUCLEOTIDE SEQUENCE [LARGE SCALE GENOMIC DNA]</scope>
    <source>
        <strain evidence="7 8">ICMP 19927</strain>
    </source>
</reference>
<dbReference type="STRING" id="105696.A0A1Y2MAG6"/>
<keyword evidence="4 5" id="KW-0472">Membrane</keyword>
<dbReference type="PANTHER" id="PTHR39608">
    <property type="entry name" value="INTEGRAL MEMBRANE PROTEIN (AFU_ORTHOLOGUE AFUA_5G08640)"/>
    <property type="match status" value="1"/>
</dbReference>
<feature type="domain" description="MARVEL" evidence="6">
    <location>
        <begin position="37"/>
        <end position="153"/>
    </location>
</feature>
<dbReference type="InterPro" id="IPR008253">
    <property type="entry name" value="Marvel"/>
</dbReference>
<dbReference type="EMBL" id="KZ107839">
    <property type="protein sequence ID" value="OSS52991.1"/>
    <property type="molecule type" value="Genomic_DNA"/>
</dbReference>
<protein>
    <recommendedName>
        <fullName evidence="6">MARVEL domain-containing protein</fullName>
    </recommendedName>
</protein>
<accession>A0A1Y2MAG6</accession>
<evidence type="ECO:0000256" key="4">
    <source>
        <dbReference type="ARBA" id="ARBA00023136"/>
    </source>
</evidence>
<evidence type="ECO:0000256" key="1">
    <source>
        <dbReference type="ARBA" id="ARBA00004141"/>
    </source>
</evidence>
<evidence type="ECO:0000313" key="7">
    <source>
        <dbReference type="EMBL" id="OSS52991.1"/>
    </source>
</evidence>
<evidence type="ECO:0000256" key="2">
    <source>
        <dbReference type="ARBA" id="ARBA00022692"/>
    </source>
</evidence>
<comment type="subcellular location">
    <subcellularLocation>
        <location evidence="1">Membrane</location>
        <topology evidence="1">Multi-pass membrane protein</topology>
    </subcellularLocation>
</comment>
<keyword evidence="2 5" id="KW-0812">Transmembrane</keyword>
<organism evidence="7 8">
    <name type="scientific">Epicoccum nigrum</name>
    <name type="common">Soil fungus</name>
    <name type="synonym">Epicoccum purpurascens</name>
    <dbReference type="NCBI Taxonomy" id="105696"/>
    <lineage>
        <taxon>Eukaryota</taxon>
        <taxon>Fungi</taxon>
        <taxon>Dikarya</taxon>
        <taxon>Ascomycota</taxon>
        <taxon>Pezizomycotina</taxon>
        <taxon>Dothideomycetes</taxon>
        <taxon>Pleosporomycetidae</taxon>
        <taxon>Pleosporales</taxon>
        <taxon>Pleosporineae</taxon>
        <taxon>Didymellaceae</taxon>
        <taxon>Epicoccum</taxon>
    </lineage>
</organism>
<evidence type="ECO:0000259" key="6">
    <source>
        <dbReference type="Pfam" id="PF01284"/>
    </source>
</evidence>
<name>A0A1Y2MAG6_EPING</name>
<dbReference type="Pfam" id="PF01284">
    <property type="entry name" value="MARVEL"/>
    <property type="match status" value="1"/>
</dbReference>
<keyword evidence="3 5" id="KW-1133">Transmembrane helix</keyword>
<dbReference type="GO" id="GO:0016020">
    <property type="term" value="C:membrane"/>
    <property type="evidence" value="ECO:0007669"/>
    <property type="project" value="UniProtKB-SubCell"/>
</dbReference>
<proteinExistence type="predicted"/>